<proteinExistence type="predicted"/>
<organism evidence="1 2">
    <name type="scientific">Iphiclides podalirius</name>
    <name type="common">scarce swallowtail</name>
    <dbReference type="NCBI Taxonomy" id="110791"/>
    <lineage>
        <taxon>Eukaryota</taxon>
        <taxon>Metazoa</taxon>
        <taxon>Ecdysozoa</taxon>
        <taxon>Arthropoda</taxon>
        <taxon>Hexapoda</taxon>
        <taxon>Insecta</taxon>
        <taxon>Pterygota</taxon>
        <taxon>Neoptera</taxon>
        <taxon>Endopterygota</taxon>
        <taxon>Lepidoptera</taxon>
        <taxon>Glossata</taxon>
        <taxon>Ditrysia</taxon>
        <taxon>Papilionoidea</taxon>
        <taxon>Papilionidae</taxon>
        <taxon>Papilioninae</taxon>
        <taxon>Iphiclides</taxon>
    </lineage>
</organism>
<evidence type="ECO:0000313" key="1">
    <source>
        <dbReference type="EMBL" id="CAH2077039.1"/>
    </source>
</evidence>
<name>A0ABN8J6C2_9NEOP</name>
<keyword evidence="2" id="KW-1185">Reference proteome</keyword>
<accession>A0ABN8J6C2</accession>
<feature type="non-terminal residue" evidence="1">
    <location>
        <position position="100"/>
    </location>
</feature>
<dbReference type="EMBL" id="OW152821">
    <property type="protein sequence ID" value="CAH2077039.1"/>
    <property type="molecule type" value="Genomic_DNA"/>
</dbReference>
<sequence>MAAAARSFQGVSVKTLSVPRDYHTMPTCDAAAVTDTRFLQAETAGGHFVMRFRAHAKWRWPRSKLMPRWRFVIVAEQLVQTPFIASLKRGYSVVRRLWCS</sequence>
<dbReference type="Proteomes" id="UP000837857">
    <property type="component" value="Chromosome 9"/>
</dbReference>
<evidence type="ECO:0000313" key="2">
    <source>
        <dbReference type="Proteomes" id="UP000837857"/>
    </source>
</evidence>
<reference evidence="1" key="1">
    <citation type="submission" date="2022-03" db="EMBL/GenBank/DDBJ databases">
        <authorList>
            <person name="Martin H S."/>
        </authorList>
    </citation>
    <scope>NUCLEOTIDE SEQUENCE</scope>
</reference>
<gene>
    <name evidence="1" type="ORF">IPOD504_LOCUS17522</name>
</gene>
<protein>
    <submittedName>
        <fullName evidence="1">Uncharacterized protein</fullName>
    </submittedName>
</protein>